<evidence type="ECO:0000313" key="21">
    <source>
        <dbReference type="Proteomes" id="UP000014071"/>
    </source>
</evidence>
<dbReference type="InterPro" id="IPR027815">
    <property type="entry name" value="CSC1/OSCA1-like_cyt"/>
</dbReference>
<feature type="transmembrane region" description="Helical" evidence="16">
    <location>
        <begin position="1248"/>
        <end position="1272"/>
    </location>
</feature>
<feature type="compositionally biased region" description="Polar residues" evidence="15">
    <location>
        <begin position="1"/>
        <end position="22"/>
    </location>
</feature>
<dbReference type="SMART" id="SM00490">
    <property type="entry name" value="HELICc"/>
    <property type="match status" value="1"/>
</dbReference>
<dbReference type="CDD" id="cd17940">
    <property type="entry name" value="DEADc_DDX6"/>
    <property type="match status" value="1"/>
</dbReference>
<comment type="similarity">
    <text evidence="12">Belongs to the DEAD box helicase family. DDX6/DHH1 subfamily.</text>
</comment>
<dbReference type="PANTHER" id="PTHR47960">
    <property type="entry name" value="DEAD-BOX ATP-DEPENDENT RNA HELICASE 50"/>
    <property type="match status" value="1"/>
</dbReference>
<feature type="region of interest" description="Disordered" evidence="15">
    <location>
        <begin position="616"/>
        <end position="635"/>
    </location>
</feature>
<evidence type="ECO:0000256" key="8">
    <source>
        <dbReference type="ARBA" id="ARBA00022816"/>
    </source>
</evidence>
<feature type="compositionally biased region" description="Basic and acidic residues" evidence="15">
    <location>
        <begin position="963"/>
        <end position="977"/>
    </location>
</feature>
<dbReference type="PROSITE" id="PS51195">
    <property type="entry name" value="Q_MOTIF"/>
    <property type="match status" value="1"/>
</dbReference>
<dbReference type="RefSeq" id="XP_012192822.1">
    <property type="nucleotide sequence ID" value="XM_012337432.1"/>
</dbReference>
<feature type="transmembrane region" description="Helical" evidence="16">
    <location>
        <begin position="1158"/>
        <end position="1176"/>
    </location>
</feature>
<dbReference type="InterPro" id="IPR014001">
    <property type="entry name" value="Helicase_ATP-bd"/>
</dbReference>
<dbReference type="GO" id="GO:0005524">
    <property type="term" value="F:ATP binding"/>
    <property type="evidence" value="ECO:0007669"/>
    <property type="project" value="UniProtKB-KW"/>
</dbReference>
<feature type="transmembrane region" description="Helical" evidence="16">
    <location>
        <begin position="730"/>
        <end position="750"/>
    </location>
</feature>
<feature type="domain" description="Helicase ATP-binding" evidence="17">
    <location>
        <begin position="71"/>
        <end position="241"/>
    </location>
</feature>
<keyword evidence="8" id="KW-0509">mRNA transport</keyword>
<dbReference type="Pfam" id="PF13967">
    <property type="entry name" value="RSN1_TM"/>
    <property type="match status" value="1"/>
</dbReference>
<evidence type="ECO:0000256" key="4">
    <source>
        <dbReference type="ARBA" id="ARBA00022664"/>
    </source>
</evidence>
<evidence type="ECO:0000256" key="15">
    <source>
        <dbReference type="SAM" id="MobiDB-lite"/>
    </source>
</evidence>
<dbReference type="Gene3D" id="3.40.50.300">
    <property type="entry name" value="P-loop containing nucleotide triphosphate hydrolases"/>
    <property type="match status" value="2"/>
</dbReference>
<dbReference type="InterPro" id="IPR003864">
    <property type="entry name" value="CSC1/OSCA1-like_7TM"/>
</dbReference>
<feature type="compositionally biased region" description="Low complexity" evidence="15">
    <location>
        <begin position="1653"/>
        <end position="1662"/>
    </location>
</feature>
<accession>R9PM89</accession>
<dbReference type="InterPro" id="IPR027417">
    <property type="entry name" value="P-loop_NTPase"/>
</dbReference>
<keyword evidence="8" id="KW-0813">Transport</keyword>
<keyword evidence="9" id="KW-0067">ATP-binding</keyword>
<evidence type="ECO:0000256" key="12">
    <source>
        <dbReference type="ARBA" id="ARBA00038316"/>
    </source>
</evidence>
<evidence type="ECO:0000256" key="7">
    <source>
        <dbReference type="ARBA" id="ARBA00022806"/>
    </source>
</evidence>
<evidence type="ECO:0000259" key="18">
    <source>
        <dbReference type="PROSITE" id="PS51194"/>
    </source>
</evidence>
<feature type="transmembrane region" description="Helical" evidence="16">
    <location>
        <begin position="1302"/>
        <end position="1332"/>
    </location>
</feature>
<feature type="region of interest" description="Disordered" evidence="15">
    <location>
        <begin position="1"/>
        <end position="36"/>
    </location>
</feature>
<dbReference type="Pfam" id="PF00271">
    <property type="entry name" value="Helicase_C"/>
    <property type="match status" value="1"/>
</dbReference>
<dbReference type="GO" id="GO:0016787">
    <property type="term" value="F:hydrolase activity"/>
    <property type="evidence" value="ECO:0007669"/>
    <property type="project" value="UniProtKB-KW"/>
</dbReference>
<evidence type="ECO:0000256" key="11">
    <source>
        <dbReference type="ARBA" id="ARBA00022884"/>
    </source>
</evidence>
<feature type="region of interest" description="Disordered" evidence="15">
    <location>
        <begin position="1618"/>
        <end position="1685"/>
    </location>
</feature>
<dbReference type="Pfam" id="PF00270">
    <property type="entry name" value="DEAD"/>
    <property type="match status" value="1"/>
</dbReference>
<keyword evidence="10" id="KW-0810">Translation regulation</keyword>
<keyword evidence="4" id="KW-0507">mRNA processing</keyword>
<dbReference type="InterPro" id="IPR032880">
    <property type="entry name" value="CSC1/OSCA1-like_N"/>
</dbReference>
<dbReference type="SMART" id="SM00487">
    <property type="entry name" value="DEXDc"/>
    <property type="match status" value="1"/>
</dbReference>
<dbReference type="InterPro" id="IPR011545">
    <property type="entry name" value="DEAD/DEAH_box_helicase_dom"/>
</dbReference>
<evidence type="ECO:0000256" key="16">
    <source>
        <dbReference type="SAM" id="Phobius"/>
    </source>
</evidence>
<evidence type="ECO:0000259" key="19">
    <source>
        <dbReference type="PROSITE" id="PS51195"/>
    </source>
</evidence>
<feature type="compositionally biased region" description="Acidic residues" evidence="15">
    <location>
        <begin position="1714"/>
        <end position="1728"/>
    </location>
</feature>
<sequence>MSASGPAQGQSEGAWKQQITSKLSKDERPQTEDVLNTKGNEFEDYFLKRELLMGIFEAGFERPSPIQEEAIPIALTGRDILARAKNGTGKTAAYVIPSLEKLNTKKNKIQAVLLVPTRELALQTSQVAKTLGKHLGVEVMVTTGGTTLRDDILRLGQTVHMLVGTPGRILDLAGKGVADLSQCTTFVMDEADKLLSPEFTPVMEQLLSFLPKERQVMLFSATFPLIVKDFKDRNMVKPYEINLMDELTLRGVTQYYAFVEERQKVHCLNTLFSKLQINQSIIFCNSTNRVELLAKKITELGYSCFYSHAKMLQAHRNRVFHDFRNGACRNLVCSDLLTRGIDIQAVNVVINFDFPKNAETYLHRIGRSGRFGHLGLAINLITYEDRFNLYRIEQELGTEIQPIPSNIDKRLYVAPSLIQEAEGKNGNGNRQEGRPVIPPDIVVVEVAAAEDEADRRVELRRSRADDAPASQKFALSRRVHHLDRRDAPLILYRFASGIAPESTTVSFLCKSTLNFAVLSFHQIHQSHHRRRRHKLTDPILTSNFVWLPSDHLGAWSASNPRPSTPSPLGIAIMSAAVDTHQLPFDLYTYTRSVVAAAASATTTAAANIAQTTFDWDSASPGSGGNNGSDDNPAIPLPNQRAFEGPWFSQQLSLSIFIGLLSFLIFVVVRRRNAALFAPRTKLKGFSPLDDGHDVGYFGWILPTLKTEELRILQTVGMDAAILLSFLKMGFWLFFGMSCWSVLVLMPVNYWQNGVLDGVSPAEDRDNTTDPFGVRDTVTSVWTQLIFTSLKSKHDTPEEPLPQLPLPAKPAQAQLYHATHLLSTYLFTALVMRAIWVNYQRFVRSRQLYILEILESIPARTVEIRDLPAHLRDEKALAEYFENMDMPVESTAVVRNTEGLSRLLNLRSRALQQLEKTWVSWLGNPTDADGYDPEKIMLLAAGASHEDTQSSDVTDDLVRTSVDQGERDQTRQRDDLESSRLLGDNVTASGVVFTGADTIRTHRPRPTMRKQWWNPFSEKVDAIDELTRQFNAVDRAVRRRRKTGRFPGGNVGFVTFQSAASAQIASQTVHYPVPAYCSTSMAQEPRDIIWSNIDLSNNDRRVRQVLVTIFMIAVLVFYIPPLVFLASFVSPGAIKKYAPWLDRLLDTDQRLRALVQNNLPSLVVIGFNALLPLVLEYSSYLQGLKARSLVEYSLLKKYYLFLMVSVVFIFLVATTAWGVLQELAENPMRVIDKFAASLPKARFFSLSYVILQGIALQPLQLLQLPTLILRAFYRVFWTRTPREFAELNAPPTLAMGNVYPQALLIFTLCILYSIVSPLIVIFGTIYFGIAYVVNKYKLLYVFYKPYESQGQAWPISASRCIWALVLFHVFQFSLFSVRKELWMSTGLLPLIVFTFWFSQHLETTFGPLTEHVNLSSVVEVLKESEVDPAVAELAQNGPKGVARAEVGDGVVSNDPSAVAATNSGGPRSGTMTPSSSKSKHLLGLDASSKIDPEFTKLALARYSHDEEDETLFVAQRDTKTDYREPPGAGYYPGVLNTGRRRYGHPAITGILPELWLPIPQQKMEEGGQDVTAPDDLESATGMASATTSALGAPRIDSPSALGRRVRTLSKAEPLILSLRKRKSSLMSGGRTRHNSTKRSATPGSDEPSQDRDTSTAATYADTDVGQDFGVWSDGVSGPQGSSSSAALGEALSGGYAVAPARQHIRAAKGGGFGGDVEEEPAADDGDEEGVYIHRSLKQGSFSPAQSPSDKRTRTHK</sequence>
<dbReference type="FunFam" id="3.40.50.300:FF:000114">
    <property type="entry name" value="ATP-dependent RNA helicase DDX6"/>
    <property type="match status" value="1"/>
</dbReference>
<dbReference type="PROSITE" id="PS00039">
    <property type="entry name" value="DEAD_ATP_HELICASE"/>
    <property type="match status" value="1"/>
</dbReference>
<feature type="domain" description="Helicase C-terminal" evidence="18">
    <location>
        <begin position="251"/>
        <end position="411"/>
    </location>
</feature>
<gene>
    <name evidence="20" type="ORF">PHSY_006835</name>
</gene>
<feature type="region of interest" description="Disordered" evidence="15">
    <location>
        <begin position="1563"/>
        <end position="1605"/>
    </location>
</feature>
<keyword evidence="16" id="KW-1133">Transmembrane helix</keyword>
<evidence type="ECO:0000259" key="17">
    <source>
        <dbReference type="PROSITE" id="PS51192"/>
    </source>
</evidence>
<evidence type="ECO:0000256" key="13">
    <source>
        <dbReference type="ARBA" id="ARBA00047984"/>
    </source>
</evidence>
<keyword evidence="16" id="KW-0812">Transmembrane</keyword>
<evidence type="ECO:0000256" key="14">
    <source>
        <dbReference type="PROSITE-ProRule" id="PRU00552"/>
    </source>
</evidence>
<keyword evidence="21" id="KW-1185">Reference proteome</keyword>
<dbReference type="GO" id="GO:0006417">
    <property type="term" value="P:regulation of translation"/>
    <property type="evidence" value="ECO:0007669"/>
    <property type="project" value="UniProtKB-KW"/>
</dbReference>
<evidence type="ECO:0000256" key="9">
    <source>
        <dbReference type="ARBA" id="ARBA00022840"/>
    </source>
</evidence>
<dbReference type="STRING" id="1305764.R9PM89"/>
<evidence type="ECO:0000256" key="2">
    <source>
        <dbReference type="ARBA" id="ARBA00012552"/>
    </source>
</evidence>
<feature type="domain" description="DEAD-box RNA helicase Q" evidence="19">
    <location>
        <begin position="40"/>
        <end position="68"/>
    </location>
</feature>
<dbReference type="eggNOG" id="KOG1134">
    <property type="taxonomic scope" value="Eukaryota"/>
</dbReference>
<comment type="subcellular location">
    <subcellularLocation>
        <location evidence="1">Cytoplasm</location>
        <location evidence="1">P-body</location>
    </subcellularLocation>
</comment>
<keyword evidence="11" id="KW-0694">RNA-binding</keyword>
<dbReference type="Proteomes" id="UP000014071">
    <property type="component" value="Unassembled WGS sequence"/>
</dbReference>
<dbReference type="InterPro" id="IPR000629">
    <property type="entry name" value="RNA-helicase_DEAD-box_CS"/>
</dbReference>
<keyword evidence="6" id="KW-0378">Hydrolase</keyword>
<evidence type="ECO:0000256" key="6">
    <source>
        <dbReference type="ARBA" id="ARBA00022801"/>
    </source>
</evidence>
<comment type="catalytic activity">
    <reaction evidence="13">
        <text>ATP + H2O = ADP + phosphate + H(+)</text>
        <dbReference type="Rhea" id="RHEA:13065"/>
        <dbReference type="ChEBI" id="CHEBI:15377"/>
        <dbReference type="ChEBI" id="CHEBI:15378"/>
        <dbReference type="ChEBI" id="CHEBI:30616"/>
        <dbReference type="ChEBI" id="CHEBI:43474"/>
        <dbReference type="ChEBI" id="CHEBI:456216"/>
        <dbReference type="EC" id="3.6.4.13"/>
    </reaction>
</comment>
<reference evidence="21" key="1">
    <citation type="journal article" date="2013" name="Genome Announc.">
        <title>Draft genome sequence of the basidiomycetous yeast-like fungus Pseudozyma hubeiensis SY62, which produces an abundant amount of the biosurfactant mannosylerythritol lipids.</title>
        <authorList>
            <person name="Konishi M."/>
            <person name="Hatada Y."/>
            <person name="Horiuchi J."/>
        </authorList>
    </citation>
    <scope>NUCLEOTIDE SEQUENCE [LARGE SCALE GENOMIC DNA]</scope>
    <source>
        <strain evidence="21">SY62</strain>
    </source>
</reference>
<feature type="transmembrane region" description="Helical" evidence="16">
    <location>
        <begin position="1380"/>
        <end position="1397"/>
    </location>
</feature>
<dbReference type="GO" id="GO:0016020">
    <property type="term" value="C:membrane"/>
    <property type="evidence" value="ECO:0007669"/>
    <property type="project" value="InterPro"/>
</dbReference>
<feature type="transmembrane region" description="Helical" evidence="16">
    <location>
        <begin position="646"/>
        <end position="668"/>
    </location>
</feature>
<evidence type="ECO:0000256" key="5">
    <source>
        <dbReference type="ARBA" id="ARBA00022741"/>
    </source>
</evidence>
<feature type="transmembrane region" description="Helical" evidence="16">
    <location>
        <begin position="814"/>
        <end position="835"/>
    </location>
</feature>
<evidence type="ECO:0000256" key="1">
    <source>
        <dbReference type="ARBA" id="ARBA00004201"/>
    </source>
</evidence>
<feature type="compositionally biased region" description="Low complexity" evidence="15">
    <location>
        <begin position="1577"/>
        <end position="1591"/>
    </location>
</feature>
<dbReference type="EMBL" id="DF238829">
    <property type="protein sequence ID" value="GAC99235.1"/>
    <property type="molecule type" value="Genomic_DNA"/>
</dbReference>
<dbReference type="Pfam" id="PF02714">
    <property type="entry name" value="RSN1_7TM"/>
    <property type="match status" value="1"/>
</dbReference>
<feature type="transmembrane region" description="Helical" evidence="16">
    <location>
        <begin position="1352"/>
        <end position="1373"/>
    </location>
</feature>
<feature type="short sequence motif" description="Q motif" evidence="14">
    <location>
        <begin position="40"/>
        <end position="68"/>
    </location>
</feature>
<keyword evidence="5" id="KW-0547">Nucleotide-binding</keyword>
<dbReference type="HOGENOM" id="CLU_239258_0_0_1"/>
<dbReference type="SUPFAM" id="SSF52540">
    <property type="entry name" value="P-loop containing nucleoside triphosphate hydrolases"/>
    <property type="match status" value="1"/>
</dbReference>
<feature type="region of interest" description="Disordered" evidence="15">
    <location>
        <begin position="1451"/>
        <end position="1479"/>
    </location>
</feature>
<evidence type="ECO:0000256" key="3">
    <source>
        <dbReference type="ARBA" id="ARBA00022490"/>
    </source>
</evidence>
<evidence type="ECO:0000313" key="20">
    <source>
        <dbReference type="EMBL" id="GAC99235.1"/>
    </source>
</evidence>
<feature type="region of interest" description="Disordered" evidence="15">
    <location>
        <begin position="1706"/>
        <end position="1755"/>
    </location>
</feature>
<dbReference type="GeneID" id="24112101"/>
<keyword evidence="7" id="KW-0347">Helicase</keyword>
<dbReference type="GO" id="GO:0051028">
    <property type="term" value="P:mRNA transport"/>
    <property type="evidence" value="ECO:0007669"/>
    <property type="project" value="UniProtKB-KW"/>
</dbReference>
<dbReference type="GO" id="GO:0010494">
    <property type="term" value="C:cytoplasmic stress granule"/>
    <property type="evidence" value="ECO:0007669"/>
    <property type="project" value="UniProtKB-ARBA"/>
</dbReference>
<protein>
    <recommendedName>
        <fullName evidence="2">RNA helicase</fullName>
        <ecNumber evidence="2">3.6.4.13</ecNumber>
    </recommendedName>
</protein>
<feature type="region of interest" description="Disordered" evidence="15">
    <location>
        <begin position="960"/>
        <end position="979"/>
    </location>
</feature>
<feature type="transmembrane region" description="Helical" evidence="16">
    <location>
        <begin position="1197"/>
        <end position="1219"/>
    </location>
</feature>
<dbReference type="GO" id="GO:0003723">
    <property type="term" value="F:RNA binding"/>
    <property type="evidence" value="ECO:0007669"/>
    <property type="project" value="UniProtKB-KW"/>
</dbReference>
<evidence type="ECO:0000256" key="10">
    <source>
        <dbReference type="ARBA" id="ARBA00022845"/>
    </source>
</evidence>
<dbReference type="GO" id="GO:0000932">
    <property type="term" value="C:P-body"/>
    <property type="evidence" value="ECO:0007669"/>
    <property type="project" value="UniProtKB-SubCell"/>
</dbReference>
<proteinExistence type="inferred from homology"/>
<dbReference type="PROSITE" id="PS51194">
    <property type="entry name" value="HELICASE_CTER"/>
    <property type="match status" value="1"/>
</dbReference>
<keyword evidence="16" id="KW-0472">Membrane</keyword>
<organism evidence="20 21">
    <name type="scientific">Pseudozyma hubeiensis (strain SY62)</name>
    <name type="common">Yeast</name>
    <dbReference type="NCBI Taxonomy" id="1305764"/>
    <lineage>
        <taxon>Eukaryota</taxon>
        <taxon>Fungi</taxon>
        <taxon>Dikarya</taxon>
        <taxon>Basidiomycota</taxon>
        <taxon>Ustilaginomycotina</taxon>
        <taxon>Ustilaginomycetes</taxon>
        <taxon>Ustilaginales</taxon>
        <taxon>Ustilaginaceae</taxon>
        <taxon>Pseudozyma</taxon>
    </lineage>
</organism>
<feature type="compositionally biased region" description="Polar residues" evidence="15">
    <location>
        <begin position="1736"/>
        <end position="1746"/>
    </location>
</feature>
<keyword evidence="3" id="KW-0963">Cytoplasm</keyword>
<dbReference type="GO" id="GO:0006397">
    <property type="term" value="P:mRNA processing"/>
    <property type="evidence" value="ECO:0007669"/>
    <property type="project" value="UniProtKB-KW"/>
</dbReference>
<name>R9PM89_PSEHS</name>
<dbReference type="InterPro" id="IPR014014">
    <property type="entry name" value="RNA_helicase_DEAD_Q_motif"/>
</dbReference>
<dbReference type="PROSITE" id="PS51192">
    <property type="entry name" value="HELICASE_ATP_BIND_1"/>
    <property type="match status" value="1"/>
</dbReference>
<feature type="transmembrane region" description="Helical" evidence="16">
    <location>
        <begin position="1104"/>
        <end position="1128"/>
    </location>
</feature>
<dbReference type="CDD" id="cd18787">
    <property type="entry name" value="SF2_C_DEAD"/>
    <property type="match status" value="1"/>
</dbReference>
<dbReference type="InterPro" id="IPR001650">
    <property type="entry name" value="Helicase_C-like"/>
</dbReference>
<dbReference type="eggNOG" id="KOG0326">
    <property type="taxonomic scope" value="Eukaryota"/>
</dbReference>
<dbReference type="OrthoDB" id="1689567at2759"/>
<dbReference type="Pfam" id="PF14703">
    <property type="entry name" value="PHM7_cyt"/>
    <property type="match status" value="1"/>
</dbReference>
<dbReference type="EC" id="3.6.4.13" evidence="2"/>
<dbReference type="GO" id="GO:0003724">
    <property type="term" value="F:RNA helicase activity"/>
    <property type="evidence" value="ECO:0007669"/>
    <property type="project" value="UniProtKB-EC"/>
</dbReference>
<dbReference type="FunFam" id="3.40.50.300:FF:000364">
    <property type="entry name" value="ATP-dependent RNA helicase DDX6"/>
    <property type="match status" value="1"/>
</dbReference>
<feature type="compositionally biased region" description="Polar residues" evidence="15">
    <location>
        <begin position="1452"/>
        <end position="1475"/>
    </location>
</feature>